<proteinExistence type="predicted"/>
<reference evidence="1 2" key="1">
    <citation type="journal article" date="2018" name="Sci. Rep.">
        <title>Genome sequence of the cauliflower mushroom Sparassis crispa (Hanabiratake) and its association with beneficial usage.</title>
        <authorList>
            <person name="Kiyama R."/>
            <person name="Furutani Y."/>
            <person name="Kawaguchi K."/>
            <person name="Nakanishi T."/>
        </authorList>
    </citation>
    <scope>NUCLEOTIDE SEQUENCE [LARGE SCALE GENOMIC DNA]</scope>
</reference>
<keyword evidence="2" id="KW-1185">Reference proteome</keyword>
<sequence length="175" mass="18822">MGGNDGWITWKLLAGGSSIIALLGDGSITKKYAHGGGLITENYTYGSGLIDLSKRCHMSNNLASEPPSSVVSFSSYADSYMSASSSTSCSSVDFGYNLFTSYGLLLGSGNQAWHPPMLPPDQSPHFIHPPMLPPDQSPCFIHPPMLLPDESSGMFLHPPMLHQDDTDMIRAQLTT</sequence>
<evidence type="ECO:0000313" key="2">
    <source>
        <dbReference type="Proteomes" id="UP000287166"/>
    </source>
</evidence>
<dbReference type="RefSeq" id="XP_027615520.1">
    <property type="nucleotide sequence ID" value="XM_027759719.1"/>
</dbReference>
<dbReference type="GeneID" id="38781524"/>
<accession>A0A401GQV0</accession>
<dbReference type="OrthoDB" id="3070852at2759"/>
<comment type="caution">
    <text evidence="1">The sequence shown here is derived from an EMBL/GenBank/DDBJ whole genome shotgun (WGS) entry which is preliminary data.</text>
</comment>
<dbReference type="InParanoid" id="A0A401GQV0"/>
<gene>
    <name evidence="1" type="ORF">SCP_0605860</name>
</gene>
<organism evidence="1 2">
    <name type="scientific">Sparassis crispa</name>
    <dbReference type="NCBI Taxonomy" id="139825"/>
    <lineage>
        <taxon>Eukaryota</taxon>
        <taxon>Fungi</taxon>
        <taxon>Dikarya</taxon>
        <taxon>Basidiomycota</taxon>
        <taxon>Agaricomycotina</taxon>
        <taxon>Agaricomycetes</taxon>
        <taxon>Polyporales</taxon>
        <taxon>Sparassidaceae</taxon>
        <taxon>Sparassis</taxon>
    </lineage>
</organism>
<protein>
    <submittedName>
        <fullName evidence="1">Uncharacterized protein</fullName>
    </submittedName>
</protein>
<evidence type="ECO:0000313" key="1">
    <source>
        <dbReference type="EMBL" id="GBE84607.1"/>
    </source>
</evidence>
<dbReference type="STRING" id="139825.A0A401GQV0"/>
<dbReference type="Proteomes" id="UP000287166">
    <property type="component" value="Unassembled WGS sequence"/>
</dbReference>
<name>A0A401GQV0_9APHY</name>
<dbReference type="EMBL" id="BFAD01000006">
    <property type="protein sequence ID" value="GBE84607.1"/>
    <property type="molecule type" value="Genomic_DNA"/>
</dbReference>
<dbReference type="AlphaFoldDB" id="A0A401GQV0"/>